<dbReference type="GO" id="GO:0008168">
    <property type="term" value="F:methyltransferase activity"/>
    <property type="evidence" value="ECO:0007669"/>
    <property type="project" value="UniProtKB-KW"/>
</dbReference>
<dbReference type="SUPFAM" id="SSF103025">
    <property type="entry name" value="Folate-binding domain"/>
    <property type="match status" value="1"/>
</dbReference>
<evidence type="ECO:0000313" key="3">
    <source>
        <dbReference type="EMBL" id="AGS39864.1"/>
    </source>
</evidence>
<organism evidence="3 4">
    <name type="scientific">Cycloclasticus zancles 78-ME</name>
    <dbReference type="NCBI Taxonomy" id="1198232"/>
    <lineage>
        <taxon>Bacteria</taxon>
        <taxon>Pseudomonadati</taxon>
        <taxon>Pseudomonadota</taxon>
        <taxon>Gammaproteobacteria</taxon>
        <taxon>Thiotrichales</taxon>
        <taxon>Piscirickettsiaceae</taxon>
        <taxon>Cycloclasticus</taxon>
    </lineage>
</organism>
<sequence>MSLMNCKSKHMNTTTLYDLSSSKKIIAFSGEDAAHFLQGQTTCDVLALKNSDAVFGAVCNPKGRVITLFHLIKHDETYYMVLSSDMASIIIKRMKMFVFRSKVEITDASNDYKVFGINQPLPPAMSSLLAPLKSIKYQSDSELSLLIVATQQYTTAKTDPSIALQSNETDWQLLLINECIPEITTETSELFIPQMLNMDLLNGINFQKGCYTGQEVVARMHYKGTVKRRLVQFHTEKDRAAGESIHCPDDPNSVGTILNSLNIGGETNTGLVVLKTSFINDEALQLDDKSELTLHKPTYGLGE</sequence>
<dbReference type="KEGG" id="cza:CYCME_1539"/>
<keyword evidence="3" id="KW-0489">Methyltransferase</keyword>
<proteinExistence type="predicted"/>
<dbReference type="PANTHER" id="PTHR22602">
    <property type="entry name" value="TRANSFERASE CAF17, MITOCHONDRIAL-RELATED"/>
    <property type="match status" value="1"/>
</dbReference>
<keyword evidence="3" id="KW-0808">Transferase</keyword>
<dbReference type="NCBIfam" id="TIGR03317">
    <property type="entry name" value="ygfZ_signature"/>
    <property type="match status" value="1"/>
</dbReference>
<reference evidence="3 4" key="1">
    <citation type="submission" date="2013-05" db="EMBL/GenBank/DDBJ databases">
        <title>Between feast and famine: a lifestyle of most important marine PAH-degrading bacterium Cycloclasticus sp. 7ME.</title>
        <authorList>
            <person name="Yakimov M.M."/>
            <person name="Messina E."/>
            <person name="Genovese M."/>
            <person name="Denaro R."/>
            <person name="Crisafi F."/>
            <person name="Russo D."/>
            <person name="Cappello S."/>
            <person name="Santisi S."/>
            <person name="Smedile F."/>
            <person name="Golyshina O.V."/>
            <person name="Tran H."/>
            <person name="Pieper D.H."/>
            <person name="Golyshin P.N."/>
            <person name="Giuliano L."/>
        </authorList>
    </citation>
    <scope>NUCLEOTIDE SEQUENCE [LARGE SCALE GENOMIC DNA]</scope>
    <source>
        <strain evidence="3 4">78-ME</strain>
    </source>
</reference>
<evidence type="ECO:0000256" key="1">
    <source>
        <dbReference type="ARBA" id="ARBA00022946"/>
    </source>
</evidence>
<dbReference type="PANTHER" id="PTHR22602:SF0">
    <property type="entry name" value="TRANSFERASE CAF17, MITOCHONDRIAL-RELATED"/>
    <property type="match status" value="1"/>
</dbReference>
<dbReference type="InterPro" id="IPR006222">
    <property type="entry name" value="GCVT_N"/>
</dbReference>
<dbReference type="PIRSF" id="PIRSF006487">
    <property type="entry name" value="GcvT"/>
    <property type="match status" value="1"/>
</dbReference>
<dbReference type="Proteomes" id="UP000015380">
    <property type="component" value="Chromosome"/>
</dbReference>
<dbReference type="GO" id="GO:0016226">
    <property type="term" value="P:iron-sulfur cluster assembly"/>
    <property type="evidence" value="ECO:0007669"/>
    <property type="project" value="TreeGrafter"/>
</dbReference>
<dbReference type="Gene3D" id="3.30.1360.120">
    <property type="entry name" value="Probable tRNA modification gtpase trme, domain 1"/>
    <property type="match status" value="1"/>
</dbReference>
<evidence type="ECO:0000313" key="4">
    <source>
        <dbReference type="Proteomes" id="UP000015380"/>
    </source>
</evidence>
<dbReference type="GO" id="GO:0032259">
    <property type="term" value="P:methylation"/>
    <property type="evidence" value="ECO:0007669"/>
    <property type="project" value="UniProtKB-KW"/>
</dbReference>
<gene>
    <name evidence="3" type="ORF">CYCME_1539</name>
</gene>
<reference evidence="4" key="2">
    <citation type="journal article" date="2016" name="Environ. Microbiol. Rep.">
        <title>Analysis of defence systems and a conjugative IncP-1 plasmid in the marine polyaromatic hydrocarbons-degrading bacterium Cycloclasticus sp. 78-ME.</title>
        <authorList>
            <person name="Yakimov M.M."/>
            <person name="Crisafi F."/>
            <person name="Messina E."/>
            <person name="Smedile F."/>
            <person name="Lopatina A."/>
            <person name="Denaro R."/>
            <person name="Pieper D.H."/>
            <person name="Golyshin P.N."/>
            <person name="Giuliano L."/>
        </authorList>
    </citation>
    <scope>NUCLEOTIDE SEQUENCE [LARGE SCALE GENOMIC DNA]</scope>
    <source>
        <strain evidence="4">78-ME</strain>
    </source>
</reference>
<dbReference type="eggNOG" id="COG0354">
    <property type="taxonomic scope" value="Bacteria"/>
</dbReference>
<dbReference type="InterPro" id="IPR027266">
    <property type="entry name" value="TrmE/GcvT-like"/>
</dbReference>
<accession>S5T8C3</accession>
<protein>
    <submittedName>
        <fullName evidence="3">Aminomethyltransferase, GcvT family</fullName>
    </submittedName>
</protein>
<keyword evidence="4" id="KW-1185">Reference proteome</keyword>
<name>S5T8C3_9GAMM</name>
<dbReference type="InterPro" id="IPR045179">
    <property type="entry name" value="YgfZ/GcvT"/>
</dbReference>
<keyword evidence="1" id="KW-0809">Transit peptide</keyword>
<feature type="domain" description="GCVT N-terminal" evidence="2">
    <location>
        <begin position="12"/>
        <end position="120"/>
    </location>
</feature>
<evidence type="ECO:0000259" key="2">
    <source>
        <dbReference type="Pfam" id="PF01571"/>
    </source>
</evidence>
<dbReference type="InterPro" id="IPR017703">
    <property type="entry name" value="YgfZ/GCV_T_CS"/>
</dbReference>
<dbReference type="HOGENOM" id="CLU_007884_6_2_6"/>
<dbReference type="AlphaFoldDB" id="S5T8C3"/>
<dbReference type="Pfam" id="PF01571">
    <property type="entry name" value="GCV_T"/>
    <property type="match status" value="1"/>
</dbReference>
<dbReference type="PATRIC" id="fig|1198232.3.peg.1524"/>
<dbReference type="EMBL" id="CP005996">
    <property type="protein sequence ID" value="AGS39864.1"/>
    <property type="molecule type" value="Genomic_DNA"/>
</dbReference>